<dbReference type="Gene3D" id="1.10.4080.10">
    <property type="entry name" value="ADP-ribosylation/Crystallin J1"/>
    <property type="match status" value="1"/>
</dbReference>
<evidence type="ECO:0008006" key="3">
    <source>
        <dbReference type="Google" id="ProtNLM"/>
    </source>
</evidence>
<organism evidence="1 2">
    <name type="scientific">Paenibacillus nasutitermitis</name>
    <dbReference type="NCBI Taxonomy" id="1652958"/>
    <lineage>
        <taxon>Bacteria</taxon>
        <taxon>Bacillati</taxon>
        <taxon>Bacillota</taxon>
        <taxon>Bacilli</taxon>
        <taxon>Bacillales</taxon>
        <taxon>Paenibacillaceae</taxon>
        <taxon>Paenibacillus</taxon>
    </lineage>
</organism>
<reference evidence="1" key="1">
    <citation type="journal article" date="2014" name="Int. J. Syst. Evol. Microbiol.">
        <title>Complete genome sequence of Corynebacterium casei LMG S-19264T (=DSM 44701T), isolated from a smear-ripened cheese.</title>
        <authorList>
            <consortium name="US DOE Joint Genome Institute (JGI-PGF)"/>
            <person name="Walter F."/>
            <person name="Albersmeier A."/>
            <person name="Kalinowski J."/>
            <person name="Ruckert C."/>
        </authorList>
    </citation>
    <scope>NUCLEOTIDE SEQUENCE</scope>
    <source>
        <strain evidence="1">CGMCC 1.15178</strain>
    </source>
</reference>
<dbReference type="EMBL" id="BMHP01000004">
    <property type="protein sequence ID" value="GGD88936.1"/>
    <property type="molecule type" value="Genomic_DNA"/>
</dbReference>
<proteinExistence type="predicted"/>
<dbReference type="Pfam" id="PF03747">
    <property type="entry name" value="ADP_ribosyl_GH"/>
    <property type="match status" value="1"/>
</dbReference>
<dbReference type="InterPro" id="IPR005502">
    <property type="entry name" value="Ribosyl_crysJ1"/>
</dbReference>
<comment type="caution">
    <text evidence="1">The sequence shown here is derived from an EMBL/GenBank/DDBJ whole genome shotgun (WGS) entry which is preliminary data.</text>
</comment>
<dbReference type="AlphaFoldDB" id="A0A916ZCN4"/>
<name>A0A916ZCN4_9BACL</name>
<dbReference type="InterPro" id="IPR036705">
    <property type="entry name" value="Ribosyl_crysJ1_sf"/>
</dbReference>
<dbReference type="Proteomes" id="UP000612456">
    <property type="component" value="Unassembled WGS sequence"/>
</dbReference>
<dbReference type="SUPFAM" id="SSF101478">
    <property type="entry name" value="ADP-ribosylglycohydrolase"/>
    <property type="match status" value="1"/>
</dbReference>
<evidence type="ECO:0000313" key="1">
    <source>
        <dbReference type="EMBL" id="GGD88936.1"/>
    </source>
</evidence>
<evidence type="ECO:0000313" key="2">
    <source>
        <dbReference type="Proteomes" id="UP000612456"/>
    </source>
</evidence>
<dbReference type="RefSeq" id="WP_188996959.1">
    <property type="nucleotide sequence ID" value="NZ_BMHP01000004.1"/>
</dbReference>
<gene>
    <name evidence="1" type="ORF">GCM10010911_54400</name>
</gene>
<sequence length="640" mass="71988">MILSYDNYLDKVYGAWLGKSISGTIGAPFEGRKELFDYSYDVKALKEMLPNDDLDLQVIWLHALEEKGIHLTSVDLAEAFYSLYPFVPGEYAYFKKNYARGIMPPLSGAFNNRYYINGMGCPIRSEIWACICPGNPELAAEYAGKDGVLDHAGDSVHAERFWAAMEAAAFFENDLGTLIRTGMKYLPQTSKIERLVKHTLQWSQTEPDWRVVRSWILRDYGHPDCTNLYQNIGFTLLALLYGHNDFLETTMIALNCGFDTDCSCATAGALLGIISGAHHLIETYQFYDTSYKLDARVKRRSNLLKDLAEDTCRIGLTVASELNREIEIADAPQLTPVSAGRPAPAVRLAVDYEGDPVIGWNESKMLSLLVTNGTEASVDGKIAIKVPAGWNLEISETEVAIPAGQSARIGLRLCIPDTVEQMCEKNILRAEFAGASLEFGLNGAQVWKVFGPFWENYAEVPRTELGEFYYSHIKGETPDRTADLVRQYHLNTKVQPDYPYIADIGRIGLRQDYVVANIKEDLFELSDLIGFQGPCVVYAIRRIRLDEEREVNLLIGHSDAYTLWLNGEKISEVEHADWWTAENRHLSSIHLPKGDSEIVLKCVRRSRLAEFSLIFTETGSFFPHHIPDLVSVIEPRANHD</sequence>
<keyword evidence="2" id="KW-1185">Reference proteome</keyword>
<reference evidence="1" key="2">
    <citation type="submission" date="2020-09" db="EMBL/GenBank/DDBJ databases">
        <authorList>
            <person name="Sun Q."/>
            <person name="Zhou Y."/>
        </authorList>
    </citation>
    <scope>NUCLEOTIDE SEQUENCE</scope>
    <source>
        <strain evidence="1">CGMCC 1.15178</strain>
    </source>
</reference>
<protein>
    <recommendedName>
        <fullName evidence="3">ADP-ribosylglycohydrolase family protein</fullName>
    </recommendedName>
</protein>
<accession>A0A916ZCN4</accession>